<dbReference type="EMBL" id="RCHC01000001">
    <property type="protein sequence ID" value="RLL24464.1"/>
    <property type="molecule type" value="Genomic_DNA"/>
</dbReference>
<keyword evidence="6" id="KW-1133">Transmembrane helix</keyword>
<feature type="transmembrane region" description="Helical" evidence="6">
    <location>
        <begin position="305"/>
        <end position="325"/>
    </location>
</feature>
<dbReference type="Pfam" id="PF07695">
    <property type="entry name" value="7TMR-DISM_7TM"/>
    <property type="match status" value="1"/>
</dbReference>
<dbReference type="EC" id="2.7.13.3" evidence="2"/>
<sequence length="651" mass="74793">MAFFQYAFCNLRLSFTGIDHVDVAYLRQIFLNLCLLLLSVFISSQAQAYQYATKCHAELQHIQSAKGIGPQGKSRPEAKQWQAIAATPDYWNDRWPKFSGTVWYKLTWQFHCEEKQNQPMMLSVSFINMAGQVYINDHFLWQNKSLEEPLSRNWNMPRRWMLPIGILKTGENTVYIRVEGVSELNPGIGSVYIGDYESTMAKYLRAWLEMRDLLTYTLCVEVALGLIAIFVWVFRPKESAFGYYALATLLWVLYIGMNLVVEPLFALKTLDFARIQSLVFLGFVFFTCLYAWRFANYKAPQLERLFVWLFLVFFLSIWFAPAQYLDFLLKSSFIVGVGIYLFNCLVYPIIAYRSKQPEAYCLAFVMFLVYLPLSVHDCLTIYQHKGNLLTVYASPFTAVILACIFALRLTRSMNGAERFNARLERTVKQVRTELEDSLLHSHQLELKNAKLQERIQFAHDLHDGVGSSLVRSMASIEHNSENLNNRQFLSVLKHLRDDLRLMIDYGSSFDTVVPGTPILWVAPTRHRFNQLFDELGVSICWKIPDNWQGMLTPAECIALQRVLEECLANVLKHSQADCVEVSLSFQNQELVAFVQDNGVGFDTTAVKESGLSVGLKSMRTRLNKINAELEVESKPGCTRVTVRKKMIGLMS</sequence>
<keyword evidence="6" id="KW-0472">Membrane</keyword>
<name>A0ABX9U0E5_9GAMM</name>
<dbReference type="PANTHER" id="PTHR24421:SF10">
    <property type="entry name" value="NITRATE_NITRITE SENSOR PROTEIN NARQ"/>
    <property type="match status" value="1"/>
</dbReference>
<evidence type="ECO:0000256" key="6">
    <source>
        <dbReference type="SAM" id="Phobius"/>
    </source>
</evidence>
<feature type="transmembrane region" description="Helical" evidence="6">
    <location>
        <begin position="273"/>
        <end position="293"/>
    </location>
</feature>
<evidence type="ECO:0000256" key="5">
    <source>
        <dbReference type="ARBA" id="ARBA00023012"/>
    </source>
</evidence>
<dbReference type="InterPro" id="IPR003594">
    <property type="entry name" value="HATPase_dom"/>
</dbReference>
<dbReference type="GO" id="GO:0016301">
    <property type="term" value="F:kinase activity"/>
    <property type="evidence" value="ECO:0007669"/>
    <property type="project" value="UniProtKB-KW"/>
</dbReference>
<evidence type="ECO:0000256" key="3">
    <source>
        <dbReference type="ARBA" id="ARBA00022679"/>
    </source>
</evidence>
<evidence type="ECO:0000313" key="8">
    <source>
        <dbReference type="EMBL" id="RLL24464.1"/>
    </source>
</evidence>
<keyword evidence="9" id="KW-1185">Reference proteome</keyword>
<evidence type="ECO:0000313" key="9">
    <source>
        <dbReference type="Proteomes" id="UP000280271"/>
    </source>
</evidence>
<dbReference type="SMART" id="SM00387">
    <property type="entry name" value="HATPase_c"/>
    <property type="match status" value="1"/>
</dbReference>
<dbReference type="InterPro" id="IPR036890">
    <property type="entry name" value="HATPase_C_sf"/>
</dbReference>
<evidence type="ECO:0000256" key="1">
    <source>
        <dbReference type="ARBA" id="ARBA00000085"/>
    </source>
</evidence>
<organism evidence="8 9">
    <name type="scientific">Acinetobacter chengduensis</name>
    <dbReference type="NCBI Taxonomy" id="2420890"/>
    <lineage>
        <taxon>Bacteria</taxon>
        <taxon>Pseudomonadati</taxon>
        <taxon>Pseudomonadota</taxon>
        <taxon>Gammaproteobacteria</taxon>
        <taxon>Moraxellales</taxon>
        <taxon>Moraxellaceae</taxon>
        <taxon>Acinetobacter</taxon>
    </lineage>
</organism>
<feature type="transmembrane region" description="Helical" evidence="6">
    <location>
        <begin position="359"/>
        <end position="382"/>
    </location>
</feature>
<dbReference type="Pfam" id="PF02518">
    <property type="entry name" value="HATPase_c"/>
    <property type="match status" value="1"/>
</dbReference>
<dbReference type="CDD" id="cd16917">
    <property type="entry name" value="HATPase_UhpB-NarQ-NarX-like"/>
    <property type="match status" value="1"/>
</dbReference>
<gene>
    <name evidence="8" type="ORF">D9K81_00315</name>
</gene>
<keyword evidence="6" id="KW-0812">Transmembrane</keyword>
<feature type="transmembrane region" description="Helical" evidence="6">
    <location>
        <begin position="241"/>
        <end position="261"/>
    </location>
</feature>
<dbReference type="Proteomes" id="UP000280271">
    <property type="component" value="Unassembled WGS sequence"/>
</dbReference>
<dbReference type="SUPFAM" id="SSF55874">
    <property type="entry name" value="ATPase domain of HSP90 chaperone/DNA topoisomerase II/histidine kinase"/>
    <property type="match status" value="1"/>
</dbReference>
<accession>A0ABX9U0E5</accession>
<evidence type="ECO:0000259" key="7">
    <source>
        <dbReference type="SMART" id="SM00387"/>
    </source>
</evidence>
<feature type="transmembrane region" description="Helical" evidence="6">
    <location>
        <begin position="388"/>
        <end position="409"/>
    </location>
</feature>
<proteinExistence type="predicted"/>
<dbReference type="Gene3D" id="2.60.120.260">
    <property type="entry name" value="Galactose-binding domain-like"/>
    <property type="match status" value="1"/>
</dbReference>
<protein>
    <recommendedName>
        <fullName evidence="2">histidine kinase</fullName>
        <ecNumber evidence="2">2.7.13.3</ecNumber>
    </recommendedName>
</protein>
<evidence type="ECO:0000256" key="2">
    <source>
        <dbReference type="ARBA" id="ARBA00012438"/>
    </source>
</evidence>
<feature type="domain" description="Histidine kinase/HSP90-like ATPase" evidence="7">
    <location>
        <begin position="554"/>
        <end position="648"/>
    </location>
</feature>
<reference evidence="8 9" key="1">
    <citation type="submission" date="2018-09" db="EMBL/GenBank/DDBJ databases">
        <title>The draft genome of Acinetobacter sp. strains.</title>
        <authorList>
            <person name="Qin J."/>
            <person name="Feng Y."/>
            <person name="Zong Z."/>
        </authorList>
    </citation>
    <scope>NUCLEOTIDE SEQUENCE [LARGE SCALE GENOMIC DNA]</scope>
    <source>
        <strain evidence="8 9">WCHAc060005</strain>
    </source>
</reference>
<dbReference type="InterPro" id="IPR008979">
    <property type="entry name" value="Galactose-bd-like_sf"/>
</dbReference>
<dbReference type="PANTHER" id="PTHR24421">
    <property type="entry name" value="NITRATE/NITRITE SENSOR PROTEIN NARX-RELATED"/>
    <property type="match status" value="1"/>
</dbReference>
<dbReference type="RefSeq" id="WP_147433932.1">
    <property type="nucleotide sequence ID" value="NZ_RCHC01000001.1"/>
</dbReference>
<dbReference type="InterPro" id="IPR011623">
    <property type="entry name" value="7TMR_DISM_rcpt_extracell_dom1"/>
</dbReference>
<keyword evidence="5" id="KW-0902">Two-component regulatory system</keyword>
<keyword evidence="4 8" id="KW-0418">Kinase</keyword>
<keyword evidence="3" id="KW-0808">Transferase</keyword>
<dbReference type="SUPFAM" id="SSF49785">
    <property type="entry name" value="Galactose-binding domain-like"/>
    <property type="match status" value="1"/>
</dbReference>
<feature type="transmembrane region" description="Helical" evidence="6">
    <location>
        <begin position="331"/>
        <end position="352"/>
    </location>
</feature>
<comment type="catalytic activity">
    <reaction evidence="1">
        <text>ATP + protein L-histidine = ADP + protein N-phospho-L-histidine.</text>
        <dbReference type="EC" id="2.7.13.3"/>
    </reaction>
</comment>
<feature type="transmembrane region" description="Helical" evidence="6">
    <location>
        <begin position="213"/>
        <end position="234"/>
    </location>
</feature>
<dbReference type="InterPro" id="IPR050482">
    <property type="entry name" value="Sensor_HK_TwoCompSys"/>
</dbReference>
<dbReference type="Gene3D" id="3.30.565.10">
    <property type="entry name" value="Histidine kinase-like ATPase, C-terminal domain"/>
    <property type="match status" value="1"/>
</dbReference>
<comment type="caution">
    <text evidence="8">The sequence shown here is derived from an EMBL/GenBank/DDBJ whole genome shotgun (WGS) entry which is preliminary data.</text>
</comment>
<evidence type="ECO:0000256" key="4">
    <source>
        <dbReference type="ARBA" id="ARBA00022777"/>
    </source>
</evidence>